<dbReference type="AlphaFoldDB" id="A0A0P7ZFL3"/>
<gene>
    <name evidence="1" type="ORF">HLUCCA11_18825</name>
</gene>
<sequence length="151" mass="16714">MTFTVIRSKQPKHLPKYWRRYWKISTPGIQEFGDQNYAEALPLLTVSAEGGNPQAQCLLGNLYQLGLGDTPPNAAAAMRWYYRSANQGYSIATQNLAGMVWPISQEAAAVLYQLASQQRLKESRSPLTQKPSTGLIAPAELRTSSKIELTA</sequence>
<dbReference type="PANTHER" id="PTHR11102">
    <property type="entry name" value="SEL-1-LIKE PROTEIN"/>
    <property type="match status" value="1"/>
</dbReference>
<dbReference type="Gene3D" id="1.25.40.10">
    <property type="entry name" value="Tetratricopeptide repeat domain"/>
    <property type="match status" value="1"/>
</dbReference>
<evidence type="ECO:0000313" key="1">
    <source>
        <dbReference type="EMBL" id="KPQ33376.1"/>
    </source>
</evidence>
<accession>A0A0P7ZFL3</accession>
<reference evidence="1 2" key="1">
    <citation type="submission" date="2015-09" db="EMBL/GenBank/DDBJ databases">
        <title>Identification and resolution of microdiversity through metagenomic sequencing of parallel consortia.</title>
        <authorList>
            <person name="Nelson W.C."/>
            <person name="Romine M.F."/>
            <person name="Lindemann S.R."/>
        </authorList>
    </citation>
    <scope>NUCLEOTIDE SEQUENCE [LARGE SCALE GENOMIC DNA]</scope>
    <source>
        <strain evidence="1">Ana</strain>
    </source>
</reference>
<comment type="caution">
    <text evidence="1">The sequence shown here is derived from an EMBL/GenBank/DDBJ whole genome shotgun (WGS) entry which is preliminary data.</text>
</comment>
<dbReference type="PANTHER" id="PTHR11102:SF160">
    <property type="entry name" value="ERAD-ASSOCIATED E3 UBIQUITIN-PROTEIN LIGASE COMPONENT HRD3"/>
    <property type="match status" value="1"/>
</dbReference>
<dbReference type="EMBL" id="LJZR01000033">
    <property type="protein sequence ID" value="KPQ33376.1"/>
    <property type="molecule type" value="Genomic_DNA"/>
</dbReference>
<organism evidence="1 2">
    <name type="scientific">Phormidesmis priestleyi Ana</name>
    <dbReference type="NCBI Taxonomy" id="1666911"/>
    <lineage>
        <taxon>Bacteria</taxon>
        <taxon>Bacillati</taxon>
        <taxon>Cyanobacteriota</taxon>
        <taxon>Cyanophyceae</taxon>
        <taxon>Leptolyngbyales</taxon>
        <taxon>Leptolyngbyaceae</taxon>
        <taxon>Phormidesmis</taxon>
    </lineage>
</organism>
<dbReference type="STRING" id="1666911.HLUCCA11_18825"/>
<dbReference type="Proteomes" id="UP000050465">
    <property type="component" value="Unassembled WGS sequence"/>
</dbReference>
<dbReference type="SUPFAM" id="SSF81901">
    <property type="entry name" value="HCP-like"/>
    <property type="match status" value="1"/>
</dbReference>
<dbReference type="InterPro" id="IPR011990">
    <property type="entry name" value="TPR-like_helical_dom_sf"/>
</dbReference>
<dbReference type="SMART" id="SM00671">
    <property type="entry name" value="SEL1"/>
    <property type="match status" value="1"/>
</dbReference>
<dbReference type="InterPro" id="IPR006597">
    <property type="entry name" value="Sel1-like"/>
</dbReference>
<protein>
    <submittedName>
        <fullName evidence="1">Sel1 repeat</fullName>
    </submittedName>
</protein>
<proteinExistence type="predicted"/>
<dbReference type="InterPro" id="IPR050767">
    <property type="entry name" value="Sel1_AlgK"/>
</dbReference>
<dbReference type="Pfam" id="PF08238">
    <property type="entry name" value="Sel1"/>
    <property type="match status" value="1"/>
</dbReference>
<evidence type="ECO:0000313" key="2">
    <source>
        <dbReference type="Proteomes" id="UP000050465"/>
    </source>
</evidence>
<name>A0A0P7ZFL3_9CYAN</name>